<accession>A0ACB8B762</accession>
<evidence type="ECO:0000313" key="2">
    <source>
        <dbReference type="Proteomes" id="UP000790709"/>
    </source>
</evidence>
<proteinExistence type="predicted"/>
<name>A0ACB8B762_9AGAM</name>
<dbReference type="EMBL" id="MU266546">
    <property type="protein sequence ID" value="KAH7921016.1"/>
    <property type="molecule type" value="Genomic_DNA"/>
</dbReference>
<protein>
    <submittedName>
        <fullName evidence="1">Uncharacterized protein</fullName>
    </submittedName>
</protein>
<comment type="caution">
    <text evidence="1">The sequence shown here is derived from an EMBL/GenBank/DDBJ whole genome shotgun (WGS) entry which is preliminary data.</text>
</comment>
<keyword evidence="2" id="KW-1185">Reference proteome</keyword>
<sequence>MISHTRSEDSSRIKAQIGRYAAPHPNVKLINPPVDVKSRDKMGFNHPELCALMINVKHLQDYIKDPKETRAKLLNGTIKVTASQYPAFLYSGDVPGENFDATNIVEGLLEGYLPERVRSNMFYFVR</sequence>
<reference evidence="1" key="1">
    <citation type="journal article" date="2021" name="New Phytol.">
        <title>Evolutionary innovations through gain and loss of genes in the ectomycorrhizal Boletales.</title>
        <authorList>
            <person name="Wu G."/>
            <person name="Miyauchi S."/>
            <person name="Morin E."/>
            <person name="Kuo A."/>
            <person name="Drula E."/>
            <person name="Varga T."/>
            <person name="Kohler A."/>
            <person name="Feng B."/>
            <person name="Cao Y."/>
            <person name="Lipzen A."/>
            <person name="Daum C."/>
            <person name="Hundley H."/>
            <person name="Pangilinan J."/>
            <person name="Johnson J."/>
            <person name="Barry K."/>
            <person name="LaButti K."/>
            <person name="Ng V."/>
            <person name="Ahrendt S."/>
            <person name="Min B."/>
            <person name="Choi I.G."/>
            <person name="Park H."/>
            <person name="Plett J.M."/>
            <person name="Magnuson J."/>
            <person name="Spatafora J.W."/>
            <person name="Nagy L.G."/>
            <person name="Henrissat B."/>
            <person name="Grigoriev I.V."/>
            <person name="Yang Z.L."/>
            <person name="Xu J."/>
            <person name="Martin F.M."/>
        </authorList>
    </citation>
    <scope>NUCLEOTIDE SEQUENCE</scope>
    <source>
        <strain evidence="1">KUC20120723A-06</strain>
    </source>
</reference>
<evidence type="ECO:0000313" key="1">
    <source>
        <dbReference type="EMBL" id="KAH7921016.1"/>
    </source>
</evidence>
<dbReference type="Proteomes" id="UP000790709">
    <property type="component" value="Unassembled WGS sequence"/>
</dbReference>
<organism evidence="1 2">
    <name type="scientific">Leucogyrophana mollusca</name>
    <dbReference type="NCBI Taxonomy" id="85980"/>
    <lineage>
        <taxon>Eukaryota</taxon>
        <taxon>Fungi</taxon>
        <taxon>Dikarya</taxon>
        <taxon>Basidiomycota</taxon>
        <taxon>Agaricomycotina</taxon>
        <taxon>Agaricomycetes</taxon>
        <taxon>Agaricomycetidae</taxon>
        <taxon>Boletales</taxon>
        <taxon>Boletales incertae sedis</taxon>
        <taxon>Leucogyrophana</taxon>
    </lineage>
</organism>
<gene>
    <name evidence="1" type="ORF">BV22DRAFT_1020191</name>
</gene>